<protein>
    <recommendedName>
        <fullName evidence="3">Mercuric transport protein MerT</fullName>
    </recommendedName>
    <alternativeName>
        <fullName evidence="13">Mercury ion transport protein</fullName>
    </alternativeName>
</protein>
<gene>
    <name evidence="16" type="ORF">BN961_03622</name>
</gene>
<keyword evidence="17" id="KW-1185">Reference proteome</keyword>
<feature type="transmembrane region" description="Helical" evidence="15">
    <location>
        <begin position="98"/>
        <end position="120"/>
    </location>
</feature>
<dbReference type="Gene3D" id="1.10.287.910">
    <property type="entry name" value="bacterial mercury transporter, merf"/>
    <property type="match status" value="1"/>
</dbReference>
<keyword evidence="8 15" id="KW-0812">Transmembrane</keyword>
<proteinExistence type="inferred from homology"/>
<comment type="subcellular location">
    <subcellularLocation>
        <location evidence="1">Cell inner membrane</location>
        <topology evidence="1">Multi-pass membrane protein</topology>
    </subcellularLocation>
</comment>
<name>A0A090MS28_AFIFE</name>
<reference evidence="16 17" key="1">
    <citation type="journal article" date="2014" name="Genome Announc.">
        <title>Genome Sequence of Afipia felis Strain 76713, Isolated in Hospital Water Using an Amoeba Co-Culture Procedure.</title>
        <authorList>
            <person name="Benamar S."/>
            <person name="La Scola B."/>
            <person name="Croce O."/>
        </authorList>
    </citation>
    <scope>NUCLEOTIDE SEQUENCE [LARGE SCALE GENOMIC DNA]</scope>
    <source>
        <strain evidence="16 17">76713</strain>
    </source>
</reference>
<dbReference type="STRING" id="1035.BN961_03622"/>
<evidence type="ECO:0000256" key="7">
    <source>
        <dbReference type="ARBA" id="ARBA00022519"/>
    </source>
</evidence>
<dbReference type="PROSITE" id="PS51257">
    <property type="entry name" value="PROKAR_LIPOPROTEIN"/>
    <property type="match status" value="1"/>
</dbReference>
<evidence type="ECO:0000256" key="9">
    <source>
        <dbReference type="ARBA" id="ARBA00022723"/>
    </source>
</evidence>
<comment type="similarity">
    <text evidence="2">Belongs to the MerT family.</text>
</comment>
<dbReference type="OrthoDB" id="9813737at2"/>
<evidence type="ECO:0000256" key="1">
    <source>
        <dbReference type="ARBA" id="ARBA00004429"/>
    </source>
</evidence>
<keyword evidence="4" id="KW-0813">Transport</keyword>
<sequence length="125" mass="13182">MTSKEADSPRDMTRLQNVAAAGGVLGAVAASSCCILPLLLFTLGASAPWIGTLVRLAPYQPYFIAVAVACLGCGYWLWHRSSNQKRNAACSTRSASKFVNPALVVATILVVAAIAFNVLWPVLTS</sequence>
<evidence type="ECO:0000256" key="5">
    <source>
        <dbReference type="ARBA" id="ARBA00022466"/>
    </source>
</evidence>
<accession>A0A090MS28</accession>
<evidence type="ECO:0000313" key="17">
    <source>
        <dbReference type="Proteomes" id="UP000035762"/>
    </source>
</evidence>
<keyword evidence="10" id="KW-0476">Mercury</keyword>
<dbReference type="GO" id="GO:0015097">
    <property type="term" value="F:mercury ion transmembrane transporter activity"/>
    <property type="evidence" value="ECO:0007669"/>
    <property type="project" value="InterPro"/>
</dbReference>
<keyword evidence="6" id="KW-1003">Cell membrane</keyword>
<evidence type="ECO:0000313" key="16">
    <source>
        <dbReference type="EMBL" id="CEG10185.1"/>
    </source>
</evidence>
<feature type="transmembrane region" description="Helical" evidence="15">
    <location>
        <begin position="21"/>
        <end position="47"/>
    </location>
</feature>
<dbReference type="EMBL" id="CCAZ020000002">
    <property type="protein sequence ID" value="CEG10185.1"/>
    <property type="molecule type" value="Genomic_DNA"/>
</dbReference>
<dbReference type="AlphaFoldDB" id="A0A090MS28"/>
<dbReference type="InterPro" id="IPR003457">
    <property type="entry name" value="Transprt_MerT"/>
</dbReference>
<evidence type="ECO:0000256" key="10">
    <source>
        <dbReference type="ARBA" id="ARBA00022914"/>
    </source>
</evidence>
<dbReference type="GO" id="GO:0005886">
    <property type="term" value="C:plasma membrane"/>
    <property type="evidence" value="ECO:0007669"/>
    <property type="project" value="UniProtKB-SubCell"/>
</dbReference>
<keyword evidence="11 15" id="KW-1133">Transmembrane helix</keyword>
<organism evidence="16 17">
    <name type="scientific">Afipia felis</name>
    <name type="common">Cat scratch disease bacillus</name>
    <dbReference type="NCBI Taxonomy" id="1035"/>
    <lineage>
        <taxon>Bacteria</taxon>
        <taxon>Pseudomonadati</taxon>
        <taxon>Pseudomonadota</taxon>
        <taxon>Alphaproteobacteria</taxon>
        <taxon>Hyphomicrobiales</taxon>
        <taxon>Nitrobacteraceae</taxon>
        <taxon>Afipia</taxon>
    </lineage>
</organism>
<evidence type="ECO:0000256" key="3">
    <source>
        <dbReference type="ARBA" id="ARBA00017053"/>
    </source>
</evidence>
<evidence type="ECO:0000256" key="15">
    <source>
        <dbReference type="SAM" id="Phobius"/>
    </source>
</evidence>
<dbReference type="RefSeq" id="WP_082157088.1">
    <property type="nucleotide sequence ID" value="NZ_CCAZ020000002.1"/>
</dbReference>
<evidence type="ECO:0000256" key="6">
    <source>
        <dbReference type="ARBA" id="ARBA00022475"/>
    </source>
</evidence>
<dbReference type="Pfam" id="PF02411">
    <property type="entry name" value="MerT"/>
    <property type="match status" value="1"/>
</dbReference>
<keyword evidence="9" id="KW-0479">Metal-binding</keyword>
<evidence type="ECO:0000256" key="13">
    <source>
        <dbReference type="ARBA" id="ARBA00030934"/>
    </source>
</evidence>
<evidence type="ECO:0000256" key="8">
    <source>
        <dbReference type="ARBA" id="ARBA00022692"/>
    </source>
</evidence>
<keyword evidence="12 15" id="KW-0472">Membrane</keyword>
<keyword evidence="7" id="KW-0997">Cell inner membrane</keyword>
<keyword evidence="5" id="KW-0475">Mercuric resistance</keyword>
<evidence type="ECO:0000256" key="14">
    <source>
        <dbReference type="ARBA" id="ARBA00045720"/>
    </source>
</evidence>
<dbReference type="GO" id="GO:0046872">
    <property type="term" value="F:metal ion binding"/>
    <property type="evidence" value="ECO:0007669"/>
    <property type="project" value="UniProtKB-KW"/>
</dbReference>
<dbReference type="Proteomes" id="UP000035762">
    <property type="component" value="Unassembled WGS sequence"/>
</dbReference>
<feature type="transmembrane region" description="Helical" evidence="15">
    <location>
        <begin position="59"/>
        <end position="78"/>
    </location>
</feature>
<evidence type="ECO:0000256" key="4">
    <source>
        <dbReference type="ARBA" id="ARBA00022448"/>
    </source>
</evidence>
<comment type="function">
    <text evidence="14">Involved in mercury resistance. Probably transfers a mercuric ion from the periplasmic Hg(2+)-binding protein MerP to the cytoplasmic mercuric reductase MerA.</text>
</comment>
<evidence type="ECO:0000256" key="12">
    <source>
        <dbReference type="ARBA" id="ARBA00023136"/>
    </source>
</evidence>
<evidence type="ECO:0000256" key="11">
    <source>
        <dbReference type="ARBA" id="ARBA00022989"/>
    </source>
</evidence>
<comment type="caution">
    <text evidence="16">The sequence shown here is derived from an EMBL/GenBank/DDBJ whole genome shotgun (WGS) entry which is preliminary data.</text>
</comment>
<evidence type="ECO:0000256" key="2">
    <source>
        <dbReference type="ARBA" id="ARBA00008224"/>
    </source>
</evidence>